<sequence>MSGCSRVKWASSVKHQRRACCKHACLWRLDPLLLLTGRLCLLALLKGQAESERPLLDQENKLLQMALSKIICKMNFFPSSPCRLRLGSAAVIQREGNAVKSNKPLCFLAISMTMP</sequence>
<dbReference type="AlphaFoldDB" id="A0A9N7VP79"/>
<evidence type="ECO:0000313" key="2">
    <source>
        <dbReference type="Proteomes" id="UP001153269"/>
    </source>
</evidence>
<gene>
    <name evidence="1" type="ORF">PLEPLA_LOCUS39537</name>
</gene>
<dbReference type="Proteomes" id="UP001153269">
    <property type="component" value="Unassembled WGS sequence"/>
</dbReference>
<organism evidence="1 2">
    <name type="scientific">Pleuronectes platessa</name>
    <name type="common">European plaice</name>
    <dbReference type="NCBI Taxonomy" id="8262"/>
    <lineage>
        <taxon>Eukaryota</taxon>
        <taxon>Metazoa</taxon>
        <taxon>Chordata</taxon>
        <taxon>Craniata</taxon>
        <taxon>Vertebrata</taxon>
        <taxon>Euteleostomi</taxon>
        <taxon>Actinopterygii</taxon>
        <taxon>Neopterygii</taxon>
        <taxon>Teleostei</taxon>
        <taxon>Neoteleostei</taxon>
        <taxon>Acanthomorphata</taxon>
        <taxon>Carangaria</taxon>
        <taxon>Pleuronectiformes</taxon>
        <taxon>Pleuronectoidei</taxon>
        <taxon>Pleuronectidae</taxon>
        <taxon>Pleuronectes</taxon>
    </lineage>
</organism>
<protein>
    <submittedName>
        <fullName evidence="1">Uncharacterized protein</fullName>
    </submittedName>
</protein>
<accession>A0A9N7VP79</accession>
<name>A0A9N7VP79_PLEPL</name>
<evidence type="ECO:0000313" key="1">
    <source>
        <dbReference type="EMBL" id="CAB1451810.1"/>
    </source>
</evidence>
<reference evidence="1" key="1">
    <citation type="submission" date="2020-03" db="EMBL/GenBank/DDBJ databases">
        <authorList>
            <person name="Weist P."/>
        </authorList>
    </citation>
    <scope>NUCLEOTIDE SEQUENCE</scope>
</reference>
<keyword evidence="2" id="KW-1185">Reference proteome</keyword>
<dbReference type="EMBL" id="CADEAL010004103">
    <property type="protein sequence ID" value="CAB1451810.1"/>
    <property type="molecule type" value="Genomic_DNA"/>
</dbReference>
<proteinExistence type="predicted"/>
<comment type="caution">
    <text evidence="1">The sequence shown here is derived from an EMBL/GenBank/DDBJ whole genome shotgun (WGS) entry which is preliminary data.</text>
</comment>